<dbReference type="InterPro" id="IPR004089">
    <property type="entry name" value="MCPsignal_dom"/>
</dbReference>
<evidence type="ECO:0000256" key="5">
    <source>
        <dbReference type="ARBA" id="ARBA00023224"/>
    </source>
</evidence>
<evidence type="ECO:0000313" key="10">
    <source>
        <dbReference type="EMBL" id="MFC3121436.1"/>
    </source>
</evidence>
<dbReference type="EMBL" id="JBHRSW010000011">
    <property type="protein sequence ID" value="MFC3121436.1"/>
    <property type="molecule type" value="Genomic_DNA"/>
</dbReference>
<feature type="domain" description="Methyl-accepting transducer" evidence="9">
    <location>
        <begin position="256"/>
        <end position="492"/>
    </location>
</feature>
<comment type="caution">
    <text evidence="10">The sequence shown here is derived from an EMBL/GenBank/DDBJ whole genome shotgun (WGS) entry which is preliminary data.</text>
</comment>
<dbReference type="SMART" id="SM00283">
    <property type="entry name" value="MA"/>
    <property type="match status" value="1"/>
</dbReference>
<feature type="transmembrane region" description="Helical" evidence="8">
    <location>
        <begin position="173"/>
        <end position="196"/>
    </location>
</feature>
<dbReference type="SUPFAM" id="SSF58104">
    <property type="entry name" value="Methyl-accepting chemotaxis protein (MCP) signaling domain"/>
    <property type="match status" value="1"/>
</dbReference>
<dbReference type="PROSITE" id="PS50111">
    <property type="entry name" value="CHEMOTAXIS_TRANSDUC_2"/>
    <property type="match status" value="1"/>
</dbReference>
<evidence type="ECO:0000259" key="9">
    <source>
        <dbReference type="PROSITE" id="PS50111"/>
    </source>
</evidence>
<gene>
    <name evidence="10" type="ORF">ACFOHL_07365</name>
</gene>
<dbReference type="PANTHER" id="PTHR32089">
    <property type="entry name" value="METHYL-ACCEPTING CHEMOTAXIS PROTEIN MCPB"/>
    <property type="match status" value="1"/>
</dbReference>
<keyword evidence="2 8" id="KW-0812">Transmembrane</keyword>
<proteinExistence type="inferred from homology"/>
<keyword evidence="5 7" id="KW-0807">Transducer</keyword>
<keyword evidence="4 8" id="KW-0472">Membrane</keyword>
<sequence length="528" mass="56945">MKNWSIQKMFSVLFVSLIVLLIINIVGMLTIAKTAYFTFLEREHIVEIIKIRDAVGNIQLASHADQISTRPTLIENANTVIAAAKSAKKQAELCLDAVLPIEVVLFNLLGFGEAIDICKASLDNREALVSLATDLKQTKLSALDFVQDVEAPLKIAEEHSLKFAAIVPEIRHFMVTLIVSMSVLFAIVLLIGAYMLMKQIKSQLFLLRDDISMLEKSNKLSYATQGFSNNEIGTVAESLSRLLQKFAALIGKVIASNTSLSDESKKLAQLAEDSNESVATQFTMTNEISDSIGHITAAIQDVDDKIMSVADNAKNVDQSAESGRSAMETTSAELSVLSSDVTSAANVVSELAQSGENVAKVIEVIEQIAEQTNLLALNAAIEAARAGEHGRGFAVVSDEVRTLATRTQNSTKEISDIIEQFKAHSSSAVAAMNKSQSQAAQTIEKADEANAALTAIKALSTQINTSAEHVADSAKEQNRVLNGINQNLGQLRDIAKNAKEISSKTKETALAVNQNVDKLDAVVLEFTL</sequence>
<comment type="similarity">
    <text evidence="6">Belongs to the methyl-accepting chemotaxis (MCP) protein family.</text>
</comment>
<evidence type="ECO:0000256" key="6">
    <source>
        <dbReference type="ARBA" id="ARBA00029447"/>
    </source>
</evidence>
<evidence type="ECO:0000256" key="8">
    <source>
        <dbReference type="SAM" id="Phobius"/>
    </source>
</evidence>
<keyword evidence="11" id="KW-1185">Reference proteome</keyword>
<evidence type="ECO:0000256" key="2">
    <source>
        <dbReference type="ARBA" id="ARBA00022692"/>
    </source>
</evidence>
<protein>
    <submittedName>
        <fullName evidence="10">Methyl-accepting chemotaxis protein</fullName>
    </submittedName>
</protein>
<dbReference type="Pfam" id="PF00015">
    <property type="entry name" value="MCPsignal"/>
    <property type="match status" value="1"/>
</dbReference>
<evidence type="ECO:0000256" key="7">
    <source>
        <dbReference type="PROSITE-ProRule" id="PRU00284"/>
    </source>
</evidence>
<organism evidence="10 11">
    <name type="scientific">Agaribacter flavus</name>
    <dbReference type="NCBI Taxonomy" id="1902781"/>
    <lineage>
        <taxon>Bacteria</taxon>
        <taxon>Pseudomonadati</taxon>
        <taxon>Pseudomonadota</taxon>
        <taxon>Gammaproteobacteria</taxon>
        <taxon>Alteromonadales</taxon>
        <taxon>Alteromonadaceae</taxon>
        <taxon>Agaribacter</taxon>
    </lineage>
</organism>
<feature type="transmembrane region" description="Helical" evidence="8">
    <location>
        <begin position="12"/>
        <end position="32"/>
    </location>
</feature>
<reference evidence="11" key="1">
    <citation type="journal article" date="2019" name="Int. J. Syst. Evol. Microbiol.">
        <title>The Global Catalogue of Microorganisms (GCM) 10K type strain sequencing project: providing services to taxonomists for standard genome sequencing and annotation.</title>
        <authorList>
            <consortium name="The Broad Institute Genomics Platform"/>
            <consortium name="The Broad Institute Genome Sequencing Center for Infectious Disease"/>
            <person name="Wu L."/>
            <person name="Ma J."/>
        </authorList>
    </citation>
    <scope>NUCLEOTIDE SEQUENCE [LARGE SCALE GENOMIC DNA]</scope>
    <source>
        <strain evidence="11">KCTC 52473</strain>
    </source>
</reference>
<evidence type="ECO:0000256" key="4">
    <source>
        <dbReference type="ARBA" id="ARBA00023136"/>
    </source>
</evidence>
<keyword evidence="3 8" id="KW-1133">Transmembrane helix</keyword>
<evidence type="ECO:0000256" key="1">
    <source>
        <dbReference type="ARBA" id="ARBA00004141"/>
    </source>
</evidence>
<dbReference type="PRINTS" id="PR00260">
    <property type="entry name" value="CHEMTRNSDUCR"/>
</dbReference>
<dbReference type="InterPro" id="IPR004090">
    <property type="entry name" value="Chemotax_Me-accpt_rcpt"/>
</dbReference>
<dbReference type="CDD" id="cd11386">
    <property type="entry name" value="MCP_signal"/>
    <property type="match status" value="1"/>
</dbReference>
<evidence type="ECO:0000313" key="11">
    <source>
        <dbReference type="Proteomes" id="UP001595478"/>
    </source>
</evidence>
<dbReference type="Proteomes" id="UP001595478">
    <property type="component" value="Unassembled WGS sequence"/>
</dbReference>
<accession>A0ABV7FSI9</accession>
<dbReference type="Gene3D" id="1.10.287.950">
    <property type="entry name" value="Methyl-accepting chemotaxis protein"/>
    <property type="match status" value="1"/>
</dbReference>
<dbReference type="PANTHER" id="PTHR32089:SF119">
    <property type="entry name" value="METHYL-ACCEPTING CHEMOTAXIS PROTEIN CTPL"/>
    <property type="match status" value="1"/>
</dbReference>
<name>A0ABV7FSI9_9ALTE</name>
<dbReference type="RefSeq" id="WP_376919573.1">
    <property type="nucleotide sequence ID" value="NZ_JBHRSW010000011.1"/>
</dbReference>
<comment type="subcellular location">
    <subcellularLocation>
        <location evidence="1">Membrane</location>
        <topology evidence="1">Multi-pass membrane protein</topology>
    </subcellularLocation>
</comment>
<evidence type="ECO:0000256" key="3">
    <source>
        <dbReference type="ARBA" id="ARBA00022989"/>
    </source>
</evidence>